<evidence type="ECO:0000256" key="4">
    <source>
        <dbReference type="ARBA" id="ARBA00022989"/>
    </source>
</evidence>
<evidence type="ECO:0000313" key="8">
    <source>
        <dbReference type="Proteomes" id="UP000316778"/>
    </source>
</evidence>
<dbReference type="AlphaFoldDB" id="A0A562SYV0"/>
<dbReference type="InterPro" id="IPR039653">
    <property type="entry name" value="Prenyltransferase"/>
</dbReference>
<organism evidence="7 8">
    <name type="scientific">Chitinophaga japonensis</name>
    <name type="common">Flexibacter japonensis</name>
    <dbReference type="NCBI Taxonomy" id="104662"/>
    <lineage>
        <taxon>Bacteria</taxon>
        <taxon>Pseudomonadati</taxon>
        <taxon>Bacteroidota</taxon>
        <taxon>Chitinophagia</taxon>
        <taxon>Chitinophagales</taxon>
        <taxon>Chitinophagaceae</taxon>
        <taxon>Chitinophaga</taxon>
    </lineage>
</organism>
<keyword evidence="4 6" id="KW-1133">Transmembrane helix</keyword>
<feature type="transmembrane region" description="Helical" evidence="6">
    <location>
        <begin position="284"/>
        <end position="302"/>
    </location>
</feature>
<evidence type="ECO:0000256" key="3">
    <source>
        <dbReference type="ARBA" id="ARBA00022692"/>
    </source>
</evidence>
<dbReference type="InterPro" id="IPR000537">
    <property type="entry name" value="UbiA_prenyltransferase"/>
</dbReference>
<reference evidence="7 8" key="1">
    <citation type="journal article" date="2013" name="Stand. Genomic Sci.">
        <title>Genomic Encyclopedia of Type Strains, Phase I: The one thousand microbial genomes (KMG-I) project.</title>
        <authorList>
            <person name="Kyrpides N.C."/>
            <person name="Woyke T."/>
            <person name="Eisen J.A."/>
            <person name="Garrity G."/>
            <person name="Lilburn T.G."/>
            <person name="Beck B.J."/>
            <person name="Whitman W.B."/>
            <person name="Hugenholtz P."/>
            <person name="Klenk H.P."/>
        </authorList>
    </citation>
    <scope>NUCLEOTIDE SEQUENCE [LARGE SCALE GENOMIC DNA]</scope>
    <source>
        <strain evidence="7 8">DSM 13484</strain>
    </source>
</reference>
<keyword evidence="5 6" id="KW-0472">Membrane</keyword>
<evidence type="ECO:0000256" key="2">
    <source>
        <dbReference type="ARBA" id="ARBA00022475"/>
    </source>
</evidence>
<dbReference type="Gene3D" id="1.10.357.140">
    <property type="entry name" value="UbiA prenyltransferase"/>
    <property type="match status" value="1"/>
</dbReference>
<evidence type="ECO:0000256" key="6">
    <source>
        <dbReference type="SAM" id="Phobius"/>
    </source>
</evidence>
<name>A0A562SYV0_CHIJA</name>
<feature type="transmembrane region" description="Helical" evidence="6">
    <location>
        <begin position="323"/>
        <end position="343"/>
    </location>
</feature>
<comment type="caution">
    <text evidence="7">The sequence shown here is derived from an EMBL/GenBank/DDBJ whole genome shotgun (WGS) entry which is preliminary data.</text>
</comment>
<accession>A0A562SYV0</accession>
<protein>
    <submittedName>
        <fullName evidence="7">4-hydroxybenzoate polyprenyltransferase</fullName>
    </submittedName>
</protein>
<comment type="subcellular location">
    <subcellularLocation>
        <location evidence="1">Membrane</location>
        <topology evidence="1">Multi-pass membrane protein</topology>
    </subcellularLocation>
</comment>
<feature type="transmembrane region" description="Helical" evidence="6">
    <location>
        <begin position="160"/>
        <end position="176"/>
    </location>
</feature>
<evidence type="ECO:0000256" key="1">
    <source>
        <dbReference type="ARBA" id="ARBA00004141"/>
    </source>
</evidence>
<keyword evidence="8" id="KW-1185">Reference proteome</keyword>
<evidence type="ECO:0000256" key="5">
    <source>
        <dbReference type="ARBA" id="ARBA00023136"/>
    </source>
</evidence>
<keyword evidence="7" id="KW-0808">Transferase</keyword>
<feature type="transmembrane region" description="Helical" evidence="6">
    <location>
        <begin position="66"/>
        <end position="85"/>
    </location>
</feature>
<keyword evidence="3 6" id="KW-0812">Transmembrane</keyword>
<feature type="transmembrane region" description="Helical" evidence="6">
    <location>
        <begin position="132"/>
        <end position="154"/>
    </location>
</feature>
<feature type="transmembrane region" description="Helical" evidence="6">
    <location>
        <begin position="208"/>
        <end position="226"/>
    </location>
</feature>
<dbReference type="CDD" id="cd13963">
    <property type="entry name" value="PT_UbiA_2"/>
    <property type="match status" value="1"/>
</dbReference>
<dbReference type="NCBIfam" id="NF008977">
    <property type="entry name" value="PRK12324.1-2"/>
    <property type="match status" value="1"/>
</dbReference>
<feature type="transmembrane region" description="Helical" evidence="6">
    <location>
        <begin position="91"/>
        <end position="111"/>
    </location>
</feature>
<dbReference type="Proteomes" id="UP000316778">
    <property type="component" value="Unassembled WGS sequence"/>
</dbReference>
<dbReference type="GO" id="GO:0009247">
    <property type="term" value="P:glycolipid biosynthetic process"/>
    <property type="evidence" value="ECO:0007669"/>
    <property type="project" value="TreeGrafter"/>
</dbReference>
<evidence type="ECO:0000313" key="7">
    <source>
        <dbReference type="EMBL" id="TWI86499.1"/>
    </source>
</evidence>
<feature type="transmembrane region" description="Helical" evidence="6">
    <location>
        <begin position="253"/>
        <end position="272"/>
    </location>
</feature>
<dbReference type="PANTHER" id="PTHR11048:SF5">
    <property type="entry name" value="DECAPRENYL-PHOSPHATE PHOSPHORIBOSYLTRANSFERASE"/>
    <property type="match status" value="1"/>
</dbReference>
<dbReference type="InterPro" id="IPR044878">
    <property type="entry name" value="UbiA_sf"/>
</dbReference>
<gene>
    <name evidence="7" type="ORF">LX66_3757</name>
</gene>
<dbReference type="EMBL" id="VLLG01000004">
    <property type="protein sequence ID" value="TWI86499.1"/>
    <property type="molecule type" value="Genomic_DNA"/>
</dbReference>
<dbReference type="GO" id="GO:0016765">
    <property type="term" value="F:transferase activity, transferring alkyl or aryl (other than methyl) groups"/>
    <property type="evidence" value="ECO:0007669"/>
    <property type="project" value="InterPro"/>
</dbReference>
<dbReference type="PANTHER" id="PTHR11048">
    <property type="entry name" value="PRENYLTRANSFERASES"/>
    <property type="match status" value="1"/>
</dbReference>
<dbReference type="Pfam" id="PF01040">
    <property type="entry name" value="UbiA"/>
    <property type="match status" value="1"/>
</dbReference>
<proteinExistence type="predicted"/>
<sequence length="349" mass="39868">MGNVYDSLKGSKIHIKLKAKSRKLVKANTNIRANSFQLFTFNRILPRNQSPFIPVQYLKLLRPHHWVKNLFLFIPLFFAGELFSLSVIRELIAAFFAFSLVASSVYIINDYKDIEADRRHPVKCKRPLASGAVSRPAALVFFVLCLGIGLALAWYVKPKFLFVVGIYFILNLFYSLGLKNISILDVIILSIGFVLRIRAGGIASDTAVSSWLVVMVFLLALFMAVAKRRDDVLIKHASGQEMRKASKGYNMDFMNVVLALLSAVIIVCYLMYTLDPVTIERFRTYRLYYTTLFVIAGLLRYLQITYVDNNTGSPTKILYKDRFIQLTIALWILSFYVIIYLPANKSFFD</sequence>
<keyword evidence="2" id="KW-1003">Cell membrane</keyword>
<dbReference type="GO" id="GO:0005886">
    <property type="term" value="C:plasma membrane"/>
    <property type="evidence" value="ECO:0007669"/>
    <property type="project" value="TreeGrafter"/>
</dbReference>